<dbReference type="AlphaFoldDB" id="A0A9P6T522"/>
<gene>
    <name evidence="2" type="ORF">CROQUDRAFT_101634</name>
</gene>
<comment type="caution">
    <text evidence="2">The sequence shown here is derived from an EMBL/GenBank/DDBJ whole genome shotgun (WGS) entry which is preliminary data.</text>
</comment>
<feature type="region of interest" description="Disordered" evidence="1">
    <location>
        <begin position="1"/>
        <end position="20"/>
    </location>
</feature>
<proteinExistence type="predicted"/>
<keyword evidence="3" id="KW-1185">Reference proteome</keyword>
<name>A0A9P6T522_9BASI</name>
<organism evidence="2 3">
    <name type="scientific">Cronartium quercuum f. sp. fusiforme G11</name>
    <dbReference type="NCBI Taxonomy" id="708437"/>
    <lineage>
        <taxon>Eukaryota</taxon>
        <taxon>Fungi</taxon>
        <taxon>Dikarya</taxon>
        <taxon>Basidiomycota</taxon>
        <taxon>Pucciniomycotina</taxon>
        <taxon>Pucciniomycetes</taxon>
        <taxon>Pucciniales</taxon>
        <taxon>Coleosporiaceae</taxon>
        <taxon>Cronartium</taxon>
    </lineage>
</organism>
<sequence>MGGRQGGMSGAQSLIALKPTPVAGQKALRTLRYTTAPNPHSTLSHSPIAPPFTNRSALTTNTDRTPHHPSFRPTPNVSPYTDGFALQQSRHGLSSPIASEV</sequence>
<feature type="compositionally biased region" description="Polar residues" evidence="1">
    <location>
        <begin position="36"/>
        <end position="45"/>
    </location>
</feature>
<feature type="compositionally biased region" description="Polar residues" evidence="1">
    <location>
        <begin position="53"/>
        <end position="63"/>
    </location>
</feature>
<protein>
    <submittedName>
        <fullName evidence="2">Uncharacterized protein</fullName>
    </submittedName>
</protein>
<dbReference type="EMBL" id="MU167608">
    <property type="protein sequence ID" value="KAG0139372.1"/>
    <property type="molecule type" value="Genomic_DNA"/>
</dbReference>
<reference evidence="2" key="1">
    <citation type="submission" date="2013-11" db="EMBL/GenBank/DDBJ databases">
        <title>Genome sequence of the fusiform rust pathogen reveals effectors for host alternation and coevolution with pine.</title>
        <authorList>
            <consortium name="DOE Joint Genome Institute"/>
            <person name="Smith K."/>
            <person name="Pendleton A."/>
            <person name="Kubisiak T."/>
            <person name="Anderson C."/>
            <person name="Salamov A."/>
            <person name="Aerts A."/>
            <person name="Riley R."/>
            <person name="Clum A."/>
            <person name="Lindquist E."/>
            <person name="Ence D."/>
            <person name="Campbell M."/>
            <person name="Kronenberg Z."/>
            <person name="Feau N."/>
            <person name="Dhillon B."/>
            <person name="Hamelin R."/>
            <person name="Burleigh J."/>
            <person name="Smith J."/>
            <person name="Yandell M."/>
            <person name="Nelson C."/>
            <person name="Grigoriev I."/>
            <person name="Davis J."/>
        </authorList>
    </citation>
    <scope>NUCLEOTIDE SEQUENCE</scope>
    <source>
        <strain evidence="2">G11</strain>
    </source>
</reference>
<feature type="region of interest" description="Disordered" evidence="1">
    <location>
        <begin position="36"/>
        <end position="101"/>
    </location>
</feature>
<evidence type="ECO:0000313" key="3">
    <source>
        <dbReference type="Proteomes" id="UP000886653"/>
    </source>
</evidence>
<evidence type="ECO:0000256" key="1">
    <source>
        <dbReference type="SAM" id="MobiDB-lite"/>
    </source>
</evidence>
<dbReference type="Proteomes" id="UP000886653">
    <property type="component" value="Unassembled WGS sequence"/>
</dbReference>
<evidence type="ECO:0000313" key="2">
    <source>
        <dbReference type="EMBL" id="KAG0139372.1"/>
    </source>
</evidence>
<accession>A0A9P6T522</accession>